<dbReference type="GO" id="GO:0140662">
    <property type="term" value="F:ATP-dependent protein folding chaperone"/>
    <property type="evidence" value="ECO:0007669"/>
    <property type="project" value="InterPro"/>
</dbReference>
<keyword evidence="2" id="KW-0547">Nucleotide-binding</keyword>
<evidence type="ECO:0000313" key="5">
    <source>
        <dbReference type="Proteomes" id="UP000215914"/>
    </source>
</evidence>
<dbReference type="GO" id="GO:0031072">
    <property type="term" value="F:heat shock protein binding"/>
    <property type="evidence" value="ECO:0000318"/>
    <property type="project" value="GO_Central"/>
</dbReference>
<keyword evidence="3" id="KW-0067">ATP-binding</keyword>
<dbReference type="FunFam" id="3.90.640.10:FF:000002">
    <property type="entry name" value="Heat shock 70 kDa"/>
    <property type="match status" value="2"/>
</dbReference>
<dbReference type="GO" id="GO:0044183">
    <property type="term" value="F:protein folding chaperone"/>
    <property type="evidence" value="ECO:0000318"/>
    <property type="project" value="GO_Central"/>
</dbReference>
<dbReference type="GO" id="GO:0042026">
    <property type="term" value="P:protein refolding"/>
    <property type="evidence" value="ECO:0000318"/>
    <property type="project" value="GO_Central"/>
</dbReference>
<organism evidence="4 5">
    <name type="scientific">Helianthus annuus</name>
    <name type="common">Common sunflower</name>
    <dbReference type="NCBI Taxonomy" id="4232"/>
    <lineage>
        <taxon>Eukaryota</taxon>
        <taxon>Viridiplantae</taxon>
        <taxon>Streptophyta</taxon>
        <taxon>Embryophyta</taxon>
        <taxon>Tracheophyta</taxon>
        <taxon>Spermatophyta</taxon>
        <taxon>Magnoliopsida</taxon>
        <taxon>eudicotyledons</taxon>
        <taxon>Gunneridae</taxon>
        <taxon>Pentapetalae</taxon>
        <taxon>asterids</taxon>
        <taxon>campanulids</taxon>
        <taxon>Asterales</taxon>
        <taxon>Asteraceae</taxon>
        <taxon>Asteroideae</taxon>
        <taxon>Heliantheae alliance</taxon>
        <taxon>Heliantheae</taxon>
        <taxon>Helianthus</taxon>
    </lineage>
</organism>
<dbReference type="STRING" id="4232.A0A251TKP9"/>
<dbReference type="InterPro" id="IPR013126">
    <property type="entry name" value="Hsp_70_fam"/>
</dbReference>
<evidence type="ECO:0000256" key="3">
    <source>
        <dbReference type="ARBA" id="ARBA00022840"/>
    </source>
</evidence>
<dbReference type="FunFam" id="3.30.420.40:FF:000026">
    <property type="entry name" value="Heat shock protein 70"/>
    <property type="match status" value="1"/>
</dbReference>
<dbReference type="Gene3D" id="2.60.34.10">
    <property type="entry name" value="Substrate Binding Domain Of DNAk, Chain A, domain 1"/>
    <property type="match status" value="2"/>
</dbReference>
<dbReference type="GO" id="GO:0005524">
    <property type="term" value="F:ATP binding"/>
    <property type="evidence" value="ECO:0007669"/>
    <property type="project" value="UniProtKB-KW"/>
</dbReference>
<dbReference type="SUPFAM" id="SSF53067">
    <property type="entry name" value="Actin-like ATPase domain"/>
    <property type="match status" value="4"/>
</dbReference>
<dbReference type="Pfam" id="PF00012">
    <property type="entry name" value="HSP70"/>
    <property type="match status" value="3"/>
</dbReference>
<dbReference type="SUPFAM" id="SSF100920">
    <property type="entry name" value="Heat shock protein 70kD (HSP70), peptide-binding domain"/>
    <property type="match status" value="2"/>
</dbReference>
<dbReference type="Gene3D" id="3.90.640.10">
    <property type="entry name" value="Actin, Chain A, domain 4"/>
    <property type="match status" value="2"/>
</dbReference>
<dbReference type="EMBL" id="CM007899">
    <property type="protein sequence ID" value="OTG11650.1"/>
    <property type="molecule type" value="Genomic_DNA"/>
</dbReference>
<dbReference type="CDD" id="cd24028">
    <property type="entry name" value="ASKHA_NBD_HSP70_HSPA1-like"/>
    <property type="match status" value="2"/>
</dbReference>
<dbReference type="Gene3D" id="3.30.30.30">
    <property type="match status" value="2"/>
</dbReference>
<dbReference type="InterPro" id="IPR043129">
    <property type="entry name" value="ATPase_NBD"/>
</dbReference>
<evidence type="ECO:0000313" key="4">
    <source>
        <dbReference type="EMBL" id="OTG11650.1"/>
    </source>
</evidence>
<dbReference type="InParanoid" id="A0A251TKP9"/>
<gene>
    <name evidence="4" type="ORF">HannXRQ_Chr10g0301101</name>
</gene>
<dbReference type="Gene3D" id="3.30.420.40">
    <property type="match status" value="4"/>
</dbReference>
<keyword evidence="4" id="KW-0346">Stress response</keyword>
<accession>A0A251TKP9</accession>
<dbReference type="GO" id="GO:0005737">
    <property type="term" value="C:cytoplasm"/>
    <property type="evidence" value="ECO:0000318"/>
    <property type="project" value="GO_Central"/>
</dbReference>
<reference evidence="5" key="1">
    <citation type="journal article" date="2017" name="Nature">
        <title>The sunflower genome provides insights into oil metabolism, flowering and Asterid evolution.</title>
        <authorList>
            <person name="Badouin H."/>
            <person name="Gouzy J."/>
            <person name="Grassa C.J."/>
            <person name="Murat F."/>
            <person name="Staton S.E."/>
            <person name="Cottret L."/>
            <person name="Lelandais-Briere C."/>
            <person name="Owens G.L."/>
            <person name="Carrere S."/>
            <person name="Mayjonade B."/>
            <person name="Legrand L."/>
            <person name="Gill N."/>
            <person name="Kane N.C."/>
            <person name="Bowers J.E."/>
            <person name="Hubner S."/>
            <person name="Bellec A."/>
            <person name="Berard A."/>
            <person name="Berges H."/>
            <person name="Blanchet N."/>
            <person name="Boniface M.C."/>
            <person name="Brunel D."/>
            <person name="Catrice O."/>
            <person name="Chaidir N."/>
            <person name="Claudel C."/>
            <person name="Donnadieu C."/>
            <person name="Faraut T."/>
            <person name="Fievet G."/>
            <person name="Helmstetter N."/>
            <person name="King M."/>
            <person name="Knapp S.J."/>
            <person name="Lai Z."/>
            <person name="Le Paslier M.C."/>
            <person name="Lippi Y."/>
            <person name="Lorenzon L."/>
            <person name="Mandel J.R."/>
            <person name="Marage G."/>
            <person name="Marchand G."/>
            <person name="Marquand E."/>
            <person name="Bret-Mestries E."/>
            <person name="Morien E."/>
            <person name="Nambeesan S."/>
            <person name="Nguyen T."/>
            <person name="Pegot-Espagnet P."/>
            <person name="Pouilly N."/>
            <person name="Raftis F."/>
            <person name="Sallet E."/>
            <person name="Schiex T."/>
            <person name="Thomas J."/>
            <person name="Vandecasteele C."/>
            <person name="Vares D."/>
            <person name="Vear F."/>
            <person name="Vautrin S."/>
            <person name="Crespi M."/>
            <person name="Mangin B."/>
            <person name="Burke J.M."/>
            <person name="Salse J."/>
            <person name="Munos S."/>
            <person name="Vincourt P."/>
            <person name="Rieseberg L.H."/>
            <person name="Langlade N.B."/>
        </authorList>
    </citation>
    <scope>NUCLEOTIDE SEQUENCE [LARGE SCALE GENOMIC DNA]</scope>
    <source>
        <strain evidence="5">cv. SF193</strain>
    </source>
</reference>
<dbReference type="Proteomes" id="UP000215914">
    <property type="component" value="Chromosome 10"/>
</dbReference>
<dbReference type="InterPro" id="IPR018181">
    <property type="entry name" value="Heat_shock_70_CS"/>
</dbReference>
<name>A0A251TKP9_HELAN</name>
<evidence type="ECO:0000256" key="2">
    <source>
        <dbReference type="ARBA" id="ARBA00022741"/>
    </source>
</evidence>
<protein>
    <submittedName>
        <fullName evidence="4">Putative heat shock protein 70 family, peptide-binding domain protein</fullName>
    </submittedName>
</protein>
<keyword evidence="5" id="KW-1185">Reference proteome</keyword>
<dbReference type="PRINTS" id="PR00301">
    <property type="entry name" value="HEATSHOCK70"/>
</dbReference>
<dbReference type="GO" id="GO:0005788">
    <property type="term" value="C:endoplasmic reticulum lumen"/>
    <property type="evidence" value="ECO:0007669"/>
    <property type="project" value="UniProtKB-SubCell"/>
</dbReference>
<dbReference type="AlphaFoldDB" id="A0A251TKP9"/>
<dbReference type="PROSITE" id="PS00297">
    <property type="entry name" value="HSP70_1"/>
    <property type="match status" value="2"/>
</dbReference>
<dbReference type="PANTHER" id="PTHR19375">
    <property type="entry name" value="HEAT SHOCK PROTEIN 70KDA"/>
    <property type="match status" value="1"/>
</dbReference>
<dbReference type="PROSITE" id="PS00329">
    <property type="entry name" value="HSP70_2"/>
    <property type="match status" value="2"/>
</dbReference>
<dbReference type="InterPro" id="IPR029047">
    <property type="entry name" value="HSP70_peptide-bd_sf"/>
</dbReference>
<dbReference type="FunFam" id="3.30.30.30:FF:000005">
    <property type="entry name" value="Heat shock protein ssb1"/>
    <property type="match status" value="2"/>
</dbReference>
<dbReference type="PROSITE" id="PS01036">
    <property type="entry name" value="HSP70_3"/>
    <property type="match status" value="2"/>
</dbReference>
<proteinExistence type="predicted"/>
<sequence length="1138" mass="124845">MSQKVKGAAIGIDLGTTYSCAAVWFGSKNRVEVILNEQGNNITPSCVAFNDTESLVGDAAKNQITRNPNNTVFCVPVHSATVWKCLLLLIMLVLITDVKRLMGCRYHDPQVQKDMESWPFKIVEGPAEKPTVVVELKGEEKKYAPEEISAMVLKNMKECAEAFIGREVTDAVITVPAYFNNNQREATKEAGTLAGLNVMQLINEPTAAAIAYSLDHMADQRWHGDKYVLVFDLGGGTFDVSLLKISKTGVIDVKAVGGDTHLGGEDFDTTLVNYCVQEFKKKHREDLRRNPRAMGRLKVACEKAKRVLSSATFTSIEIDCLYEGIDFFIKISRAKFEELNSSYFEKCIELVEKCLFDGEIKKNNVDEVVVVGGSTRIPKVQRLVEEFFNGKTLCKNMNGDEAVAFGAAILASRLSGNDDNTERDIVLLDVTPLSLGIAIDTDEVKDLMSVVIPRNTSIPTCKKGIYYSRINKRTDNILLGRFGLCGLTLGSNGMSQLEIWFNIDANGILIVPGLTSSRLFSSSSLLILCSFKPSPSMFLLHISSPVAAATTLPPPTGVVSHLYPHPRASVATPLLPQPPRPPPALPTAVAYPPSHLPPHPRLPLLLPAPLPPSQTQQVYGLAAIGIDLGTTYSCAAVWFDRKKRVEVIPNEQGNNTTPSFVAFNDSELLVGEGAKDQIARNPTNTLFDVKRLIGSRFHDPQVQKDMKSWPFKIIEGPAEKPTVVVELNGEEKKYAPEELSAMVLKKLKECAEAFIGREVTDAVITVPAYFNNNQREATKEAGTLAGLNVLRLINEPTAAAIAYGLDHMADQTWHNDKNVLVFDLGGGTFDVSLLKISKTGVIDVKAVGGDTHLGGEDFDRTLVNYCVNEFKKKHREDLRRNPRAMGRLKVACEKAKRDLSSSIFAPVEIDCLYEGIDFSIKVSRAKFEELNASYFEKCIKLVEKCLFDGEIKKKDVDEVVVVGGSTRIPKVRRLVEEFFDGKTVCKNMNGDEAVAFGAALLASRLSGNNDNDNDNVVSDIVLQDVTPLSLGVEIAIKGVHGNMSVVIPRNTSIPTCKKGIYHSLIYETHACISVYQGESNKVKENILLGRFELCDLTLGSNGMSKLEVCFNIDVDGILLVSAEETSTGQRKSITIAKI</sequence>
<evidence type="ECO:0000256" key="1">
    <source>
        <dbReference type="ARBA" id="ARBA00004319"/>
    </source>
</evidence>
<comment type="subcellular location">
    <subcellularLocation>
        <location evidence="1">Endoplasmic reticulum lumen</location>
    </subcellularLocation>
</comment>
<dbReference type="GO" id="GO:0016887">
    <property type="term" value="F:ATP hydrolysis activity"/>
    <property type="evidence" value="ECO:0000318"/>
    <property type="project" value="GO_Central"/>
</dbReference>